<evidence type="ECO:0000256" key="3">
    <source>
        <dbReference type="ARBA" id="ARBA00022475"/>
    </source>
</evidence>
<evidence type="ECO:0000256" key="2">
    <source>
        <dbReference type="ARBA" id="ARBA00010488"/>
    </source>
</evidence>
<comment type="subcellular location">
    <subcellularLocation>
        <location evidence="1">Cell membrane</location>
        <topology evidence="1">Peripheral membrane protein</topology>
    </subcellularLocation>
</comment>
<dbReference type="Gene3D" id="3.40.50.12580">
    <property type="match status" value="1"/>
</dbReference>
<dbReference type="Gene3D" id="3.40.50.11820">
    <property type="match status" value="1"/>
</dbReference>
<dbReference type="GO" id="GO:0019350">
    <property type="term" value="P:teichoic acid biosynthetic process"/>
    <property type="evidence" value="ECO:0007669"/>
    <property type="project" value="UniProtKB-KW"/>
</dbReference>
<dbReference type="InterPro" id="IPR043149">
    <property type="entry name" value="TagF_N"/>
</dbReference>
<dbReference type="InterPro" id="IPR043148">
    <property type="entry name" value="TagF_C"/>
</dbReference>
<evidence type="ECO:0000256" key="4">
    <source>
        <dbReference type="ARBA" id="ARBA00022679"/>
    </source>
</evidence>
<gene>
    <name evidence="7" type="ORF">ABXS69_08085</name>
</gene>
<accession>A0AAU8N7I3</accession>
<evidence type="ECO:0000256" key="5">
    <source>
        <dbReference type="ARBA" id="ARBA00022944"/>
    </source>
</evidence>
<dbReference type="EMBL" id="CP159989">
    <property type="protein sequence ID" value="XCP83368.1"/>
    <property type="molecule type" value="Genomic_DNA"/>
</dbReference>
<keyword evidence="6" id="KW-0472">Membrane</keyword>
<evidence type="ECO:0000256" key="6">
    <source>
        <dbReference type="ARBA" id="ARBA00023136"/>
    </source>
</evidence>
<evidence type="ECO:0000313" key="7">
    <source>
        <dbReference type="EMBL" id="XCP83368.1"/>
    </source>
</evidence>
<keyword evidence="4" id="KW-0808">Transferase</keyword>
<reference evidence="7" key="1">
    <citation type="submission" date="2024-05" db="EMBL/GenBank/DDBJ databases">
        <title>Draft genome assemblies of 36 bacteria isolated from hibernating arctic ground squirrels.</title>
        <authorList>
            <person name="McKee H."/>
            <person name="Mullen L."/>
            <person name="Drown D.M."/>
            <person name="Duddleston K.N."/>
        </authorList>
    </citation>
    <scope>NUCLEOTIDE SEQUENCE</scope>
    <source>
        <strain evidence="7">AR004</strain>
    </source>
</reference>
<sequence>MAAREFFYDGPILEIGYPRNDRLVRADDAERAHVRSRFGLRPDARVLLYAPTFRETGAGGQVSAMRELLDLDRLADDLGEEWTIILRGHNYNRRASAKDVSRARILDLTEHHDINDLIIVSDALVTDYSSVMFDYLCTGKPVLNYVPDLEEYTASRGMYMTVGECAVGPLLHEQDALLAELQGIDAYDERYGDRYRQRAEFFVPWDDGHASERALGALLT</sequence>
<dbReference type="InterPro" id="IPR051612">
    <property type="entry name" value="Teichoic_Acid_Biosynth"/>
</dbReference>
<comment type="similarity">
    <text evidence="2">Belongs to the CDP-glycerol glycerophosphotransferase family.</text>
</comment>
<dbReference type="PANTHER" id="PTHR37316">
    <property type="entry name" value="TEICHOIC ACID GLYCEROL-PHOSPHATE PRIMASE"/>
    <property type="match status" value="1"/>
</dbReference>
<organism evidence="7">
    <name type="scientific">Actinomyces timonensis</name>
    <dbReference type="NCBI Taxonomy" id="1288391"/>
    <lineage>
        <taxon>Bacteria</taxon>
        <taxon>Bacillati</taxon>
        <taxon>Actinomycetota</taxon>
        <taxon>Actinomycetes</taxon>
        <taxon>Actinomycetales</taxon>
        <taxon>Actinomycetaceae</taxon>
        <taxon>Actinomyces</taxon>
    </lineage>
</organism>
<dbReference type="AlphaFoldDB" id="A0AAU8N7I3"/>
<keyword evidence="3" id="KW-1003">Cell membrane</keyword>
<protein>
    <submittedName>
        <fullName evidence="7">CDP-glycerol glycerophosphotransferase family protein</fullName>
    </submittedName>
</protein>
<dbReference type="GO" id="GO:0005886">
    <property type="term" value="C:plasma membrane"/>
    <property type="evidence" value="ECO:0007669"/>
    <property type="project" value="UniProtKB-SubCell"/>
</dbReference>
<dbReference type="Pfam" id="PF04464">
    <property type="entry name" value="Glyphos_transf"/>
    <property type="match status" value="1"/>
</dbReference>
<dbReference type="SUPFAM" id="SSF53756">
    <property type="entry name" value="UDP-Glycosyltransferase/glycogen phosphorylase"/>
    <property type="match status" value="1"/>
</dbReference>
<name>A0AAU8N7I3_9ACTO</name>
<evidence type="ECO:0000256" key="1">
    <source>
        <dbReference type="ARBA" id="ARBA00004202"/>
    </source>
</evidence>
<proteinExistence type="inferred from homology"/>
<dbReference type="RefSeq" id="WP_366181576.1">
    <property type="nucleotide sequence ID" value="NZ_CP159989.1"/>
</dbReference>
<keyword evidence="5" id="KW-0777">Teichoic acid biosynthesis</keyword>
<dbReference type="PANTHER" id="PTHR37316:SF3">
    <property type="entry name" value="TEICHOIC ACID GLYCEROL-PHOSPHATE TRANSFERASE"/>
    <property type="match status" value="1"/>
</dbReference>
<dbReference type="GO" id="GO:0047355">
    <property type="term" value="F:CDP-glycerol glycerophosphotransferase activity"/>
    <property type="evidence" value="ECO:0007669"/>
    <property type="project" value="InterPro"/>
</dbReference>
<dbReference type="InterPro" id="IPR007554">
    <property type="entry name" value="Glycerophosphate_synth"/>
</dbReference>